<keyword evidence="5" id="KW-0272">Extracellular matrix</keyword>
<sequence>MGGFPSSHSSLPSLGSPLILKPQDPIQNPQNPSYGRPTQGHSSNPQNPSYGGPTQGHSSNPQNPSYGRPTQGHSSNPQNPSYGGPTQGHSSNPQNPSYGGPTQGHSSNPQNPSYGRPTQGHSSNPQNPSYGGPTQGHSSNPQNPSYGRPTQGHSSNPQNPSYGGPTQGHSSNPQNPSYGRPTQGHSSNPQNPSYGGPTQGHSSNPQNPSYGRPTQGHSPNPQNPSQGGTTPSRYPNVQNPSYPGKPQLPSQNPQNPIYPGKPQLPSQNPQNPIYPGKPQLPSQNPQNPIYPGKPQLPSQNPQAPSHTGYPSLSHTSSHNPSLTGSHTSRYPSNPSVGTHTQRYPNHQGKPQQTGSHPQTKNPRPKRPLLPPQTPKLPSKAPVLPPPKPIYPVKYSPRGYANIQSQQDPQVPQPQQLSESYKPHQATSSHGPSVYPGNLQKQPSFHTCEVEESQRVPCGSIDISAAACDAISCCFDGRNCYFAKAVTVQCTKDAYFIVVVARDSTIPNIDLDSVLLWGDGPGCTHVDSNSDFAIYYFPVTACGTIVLEEPGVIIYENRMSSTFEVGMGELGMTTRDSSYELLFQCRYTGTSVEALVIDFALQDPPLPVAALGPLRVQMKLAKGYCSVKGCDEVEAAYTSFYTDAEFPVPKVLREPVYVEVQLLERTDPFVVLTLGHCWTTASPNPHSLPQWDLLIDGCPYTHDNYMTSLVEIHPSSGVEFPGHHRRFFFKMFSFVDTSVMEPTRQQVMNGSHEEQQLQHNIVYIHCSTSLCHAIPGSNCEPHCFRKMRSKRSTRRILGQCNVQLNLIMFFYVCLQREM</sequence>
<evidence type="ECO:0000256" key="9">
    <source>
        <dbReference type="ARBA" id="ARBA00023136"/>
    </source>
</evidence>
<evidence type="ECO:0000256" key="15">
    <source>
        <dbReference type="ARBA" id="ARBA00037545"/>
    </source>
</evidence>
<evidence type="ECO:0000256" key="11">
    <source>
        <dbReference type="ARBA" id="ARBA00023170"/>
    </source>
</evidence>
<evidence type="ECO:0000256" key="5">
    <source>
        <dbReference type="ARBA" id="ARBA00022530"/>
    </source>
</evidence>
<dbReference type="AlphaFoldDB" id="A0A3Q3WUK6"/>
<accession>A0A3Q3WUK6</accession>
<dbReference type="InterPro" id="IPR042235">
    <property type="entry name" value="ZP-C_dom"/>
</dbReference>
<evidence type="ECO:0000256" key="3">
    <source>
        <dbReference type="ARBA" id="ARBA00022475"/>
    </source>
</evidence>
<keyword evidence="24" id="KW-1185">Reference proteome</keyword>
<dbReference type="Gene3D" id="2.60.40.4100">
    <property type="entry name" value="Zona pellucida, ZP-C domain"/>
    <property type="match status" value="1"/>
</dbReference>
<feature type="disulfide bond" evidence="19">
    <location>
        <begin position="457"/>
        <end position="472"/>
    </location>
</feature>
<dbReference type="InterPro" id="IPR000519">
    <property type="entry name" value="P_trefoil_dom"/>
</dbReference>
<keyword evidence="9" id="KW-0472">Membrane</keyword>
<dbReference type="InterPro" id="IPR055355">
    <property type="entry name" value="ZP-C"/>
</dbReference>
<evidence type="ECO:0000256" key="12">
    <source>
        <dbReference type="ARBA" id="ARBA00023180"/>
    </source>
</evidence>
<dbReference type="GO" id="GO:0035805">
    <property type="term" value="C:egg coat"/>
    <property type="evidence" value="ECO:0007669"/>
    <property type="project" value="UniProtKB-SubCell"/>
</dbReference>
<evidence type="ECO:0000256" key="2">
    <source>
        <dbReference type="ARBA" id="ARBA00010863"/>
    </source>
</evidence>
<comment type="caution">
    <text evidence="19">Lacks conserved residue(s) required for the propagation of feature annotation.</text>
</comment>
<feature type="disulfide bond" evidence="19">
    <location>
        <begin position="447"/>
        <end position="473"/>
    </location>
</feature>
<evidence type="ECO:0000313" key="24">
    <source>
        <dbReference type="Proteomes" id="UP000261620"/>
    </source>
</evidence>
<keyword evidence="13" id="KW-0278">Fertilization</keyword>
<protein>
    <recommendedName>
        <fullName evidence="16">Zona pellucida sperm-binding protein 4</fullName>
    </recommendedName>
    <alternativeName>
        <fullName evidence="18">Zona pellucida glycoprotein 4</fullName>
    </alternativeName>
    <alternativeName>
        <fullName evidence="17">Zona pellucida protein B</fullName>
    </alternativeName>
</protein>
<comment type="subcellular location">
    <subcellularLocation>
        <location evidence="1">Cell membrane</location>
        <topology evidence="1">Single-pass type I membrane protein</topology>
    </subcellularLocation>
    <subcellularLocation>
        <location evidence="14">Zona pellucida</location>
    </subcellularLocation>
</comment>
<evidence type="ECO:0000256" key="6">
    <source>
        <dbReference type="ARBA" id="ARBA00022685"/>
    </source>
</evidence>
<organism evidence="23 24">
    <name type="scientific">Mola mola</name>
    <name type="common">Ocean sunfish</name>
    <name type="synonym">Tetraodon mola</name>
    <dbReference type="NCBI Taxonomy" id="94237"/>
    <lineage>
        <taxon>Eukaryota</taxon>
        <taxon>Metazoa</taxon>
        <taxon>Chordata</taxon>
        <taxon>Craniata</taxon>
        <taxon>Vertebrata</taxon>
        <taxon>Euteleostomi</taxon>
        <taxon>Actinopterygii</taxon>
        <taxon>Neopterygii</taxon>
        <taxon>Teleostei</taxon>
        <taxon>Neoteleostei</taxon>
        <taxon>Acanthomorphata</taxon>
        <taxon>Eupercaria</taxon>
        <taxon>Tetraodontiformes</taxon>
        <taxon>Molidae</taxon>
        <taxon>Mola</taxon>
    </lineage>
</organism>
<dbReference type="SUPFAM" id="SSF57492">
    <property type="entry name" value="Trefoil"/>
    <property type="match status" value="1"/>
</dbReference>
<feature type="compositionally biased region" description="Polar residues" evidence="20">
    <location>
        <begin position="55"/>
        <end position="65"/>
    </location>
</feature>
<proteinExistence type="inferred from homology"/>
<feature type="compositionally biased region" description="Polar residues" evidence="20">
    <location>
        <begin position="103"/>
        <end position="113"/>
    </location>
</feature>
<feature type="region of interest" description="Disordered" evidence="20">
    <location>
        <begin position="1"/>
        <end position="437"/>
    </location>
</feature>
<dbReference type="PANTHER" id="PTHR23343:SF31">
    <property type="entry name" value="ZONA PELLUCIDA SPERM-BINDING PROTEIN 4"/>
    <property type="match status" value="1"/>
</dbReference>
<feature type="compositionally biased region" description="Polar residues" evidence="20">
    <location>
        <begin position="199"/>
        <end position="209"/>
    </location>
</feature>
<feature type="domain" description="P-type" evidence="22">
    <location>
        <begin position="445"/>
        <end position="483"/>
    </location>
</feature>
<feature type="compositionally biased region" description="Polar residues" evidence="20">
    <location>
        <begin position="167"/>
        <end position="177"/>
    </location>
</feature>
<dbReference type="InterPro" id="IPR055356">
    <property type="entry name" value="ZP-N"/>
</dbReference>
<dbReference type="GO" id="GO:0005886">
    <property type="term" value="C:plasma membrane"/>
    <property type="evidence" value="ECO:0007669"/>
    <property type="project" value="UniProtKB-SubCell"/>
</dbReference>
<feature type="compositionally biased region" description="Low complexity" evidence="20">
    <location>
        <begin position="1"/>
        <end position="18"/>
    </location>
</feature>
<keyword evidence="6" id="KW-0165">Cleavage on pair of basic residues</keyword>
<evidence type="ECO:0000256" key="4">
    <source>
        <dbReference type="ARBA" id="ARBA00022525"/>
    </source>
</evidence>
<feature type="compositionally biased region" description="Low complexity" evidence="20">
    <location>
        <begin position="403"/>
        <end position="415"/>
    </location>
</feature>
<keyword evidence="12" id="KW-0325">Glycoprotein</keyword>
<dbReference type="SMART" id="SM00018">
    <property type="entry name" value="PD"/>
    <property type="match status" value="1"/>
</dbReference>
<feature type="compositionally biased region" description="Polar residues" evidence="20">
    <location>
        <begin position="183"/>
        <end position="193"/>
    </location>
</feature>
<dbReference type="STRING" id="94237.ENSMMOP00000022033"/>
<comment type="similarity">
    <text evidence="2">Belongs to the ZP domain family. ZPB subfamily.</text>
</comment>
<dbReference type="GO" id="GO:0060468">
    <property type="term" value="P:prevention of polyspermy"/>
    <property type="evidence" value="ECO:0007669"/>
    <property type="project" value="TreeGrafter"/>
</dbReference>
<comment type="function">
    <text evidence="15">Component of the zona pellucida, an extracellular matrix surrounding oocytes which mediates sperm binding, induction of the acrosome reaction and prevents post-fertilization polyspermy. The zona pellucida is composed of 3 to 4 glycoproteins, ZP1, ZP2, ZP3, and ZP4. ZP4 may act as a sperm receptor.</text>
</comment>
<dbReference type="Pfam" id="PF23344">
    <property type="entry name" value="ZP-N"/>
    <property type="match status" value="1"/>
</dbReference>
<keyword evidence="10 19" id="KW-1015">Disulfide bond</keyword>
<evidence type="ECO:0000256" key="13">
    <source>
        <dbReference type="ARBA" id="ARBA00023279"/>
    </source>
</evidence>
<evidence type="ECO:0000256" key="10">
    <source>
        <dbReference type="ARBA" id="ARBA00023157"/>
    </source>
</evidence>
<dbReference type="InterPro" id="IPR044913">
    <property type="entry name" value="P_trefoil_dom_sf"/>
</dbReference>
<feature type="compositionally biased region" description="Polar residues" evidence="20">
    <location>
        <begin position="135"/>
        <end position="145"/>
    </location>
</feature>
<evidence type="ECO:0000256" key="19">
    <source>
        <dbReference type="PROSITE-ProRule" id="PRU00779"/>
    </source>
</evidence>
<dbReference type="GO" id="GO:0007339">
    <property type="term" value="P:binding of sperm to zona pellucida"/>
    <property type="evidence" value="ECO:0007669"/>
    <property type="project" value="TreeGrafter"/>
</dbReference>
<dbReference type="Pfam" id="PF00100">
    <property type="entry name" value="Zona_pellucida"/>
    <property type="match status" value="1"/>
</dbReference>
<dbReference type="Proteomes" id="UP000261620">
    <property type="component" value="Unplaced"/>
</dbReference>
<feature type="compositionally biased region" description="Polar residues" evidence="20">
    <location>
        <begin position="119"/>
        <end position="129"/>
    </location>
</feature>
<reference evidence="23" key="1">
    <citation type="submission" date="2025-08" db="UniProtKB">
        <authorList>
            <consortium name="Ensembl"/>
        </authorList>
    </citation>
    <scope>IDENTIFICATION</scope>
</reference>
<dbReference type="SMART" id="SM00241">
    <property type="entry name" value="ZP"/>
    <property type="match status" value="1"/>
</dbReference>
<feature type="compositionally biased region" description="Polar residues" evidence="20">
    <location>
        <begin position="71"/>
        <end position="81"/>
    </location>
</feature>
<dbReference type="PROSITE" id="PS51034">
    <property type="entry name" value="ZP_2"/>
    <property type="match status" value="1"/>
</dbReference>
<evidence type="ECO:0000256" key="8">
    <source>
        <dbReference type="ARBA" id="ARBA00022989"/>
    </source>
</evidence>
<dbReference type="PANTHER" id="PTHR23343">
    <property type="entry name" value="ZONA PELLUCIDA SPERM-BINDING PROTEIN"/>
    <property type="match status" value="1"/>
</dbReference>
<dbReference type="Gene3D" id="2.60.40.3210">
    <property type="entry name" value="Zona pellucida, ZP-N domain"/>
    <property type="match status" value="1"/>
</dbReference>
<evidence type="ECO:0000256" key="1">
    <source>
        <dbReference type="ARBA" id="ARBA00004251"/>
    </source>
</evidence>
<dbReference type="GO" id="GO:0035804">
    <property type="term" value="F:structural constituent of egg coat"/>
    <property type="evidence" value="ECO:0007669"/>
    <property type="project" value="TreeGrafter"/>
</dbReference>
<dbReference type="GO" id="GO:0032190">
    <property type="term" value="F:acrosin binding"/>
    <property type="evidence" value="ECO:0007669"/>
    <property type="project" value="TreeGrafter"/>
</dbReference>
<feature type="compositionally biased region" description="Polar residues" evidence="20">
    <location>
        <begin position="151"/>
        <end position="161"/>
    </location>
</feature>
<dbReference type="InterPro" id="IPR017957">
    <property type="entry name" value="P_trefoil_CS"/>
</dbReference>
<feature type="domain" description="ZP" evidence="21">
    <location>
        <begin position="488"/>
        <end position="785"/>
    </location>
</feature>
<keyword evidence="7" id="KW-0812">Transmembrane</keyword>
<dbReference type="Gene3D" id="4.10.110.10">
    <property type="entry name" value="Spasmolytic Protein, domain 1"/>
    <property type="match status" value="1"/>
</dbReference>
<keyword evidence="3" id="KW-1003">Cell membrane</keyword>
<evidence type="ECO:0000256" key="14">
    <source>
        <dbReference type="ARBA" id="ARBA00024183"/>
    </source>
</evidence>
<evidence type="ECO:0000259" key="22">
    <source>
        <dbReference type="PROSITE" id="PS51448"/>
    </source>
</evidence>
<dbReference type="InterPro" id="IPR051148">
    <property type="entry name" value="Zona_Pellucida_Domain_gp"/>
</dbReference>
<feature type="compositionally biased region" description="Polar residues" evidence="20">
    <location>
        <begin position="39"/>
        <end position="49"/>
    </location>
</feature>
<reference evidence="23" key="2">
    <citation type="submission" date="2025-09" db="UniProtKB">
        <authorList>
            <consortium name="Ensembl"/>
        </authorList>
    </citation>
    <scope>IDENTIFICATION</scope>
</reference>
<feature type="compositionally biased region" description="Polar residues" evidence="20">
    <location>
        <begin position="296"/>
        <end position="358"/>
    </location>
</feature>
<keyword evidence="4" id="KW-0964">Secreted</keyword>
<evidence type="ECO:0000256" key="20">
    <source>
        <dbReference type="SAM" id="MobiDB-lite"/>
    </source>
</evidence>
<dbReference type="InterPro" id="IPR001507">
    <property type="entry name" value="ZP_dom"/>
</dbReference>
<keyword evidence="8" id="KW-1133">Transmembrane helix</keyword>
<feature type="compositionally biased region" description="Polar residues" evidence="20">
    <location>
        <begin position="87"/>
        <end position="97"/>
    </location>
</feature>
<name>A0A3Q3WUK6_MOLML</name>
<keyword evidence="11" id="KW-0675">Receptor</keyword>
<dbReference type="Ensembl" id="ENSMMOT00000022398.1">
    <property type="protein sequence ID" value="ENSMMOP00000022033.1"/>
    <property type="gene ID" value="ENSMMOG00000013098.1"/>
</dbReference>
<dbReference type="PROSITE" id="PS00025">
    <property type="entry name" value="P_TREFOIL_1"/>
    <property type="match status" value="1"/>
</dbReference>
<dbReference type="CDD" id="cd00111">
    <property type="entry name" value="Trefoil"/>
    <property type="match status" value="1"/>
</dbReference>
<evidence type="ECO:0000256" key="7">
    <source>
        <dbReference type="ARBA" id="ARBA00022692"/>
    </source>
</evidence>
<evidence type="ECO:0000313" key="23">
    <source>
        <dbReference type="Ensembl" id="ENSMMOP00000022033.1"/>
    </source>
</evidence>
<evidence type="ECO:0000259" key="21">
    <source>
        <dbReference type="PROSITE" id="PS51034"/>
    </source>
</evidence>
<evidence type="ECO:0000256" key="18">
    <source>
        <dbReference type="ARBA" id="ARBA00042573"/>
    </source>
</evidence>
<dbReference type="PROSITE" id="PS51448">
    <property type="entry name" value="P_TREFOIL_2"/>
    <property type="match status" value="1"/>
</dbReference>
<evidence type="ECO:0000256" key="17">
    <source>
        <dbReference type="ARBA" id="ARBA00042273"/>
    </source>
</evidence>
<feature type="compositionally biased region" description="Polar residues" evidence="20">
    <location>
        <begin position="215"/>
        <end position="241"/>
    </location>
</feature>
<evidence type="ECO:0000256" key="16">
    <source>
        <dbReference type="ARBA" id="ARBA00040238"/>
    </source>
</evidence>